<evidence type="ECO:0000256" key="1">
    <source>
        <dbReference type="SAM" id="Phobius"/>
    </source>
</evidence>
<organism evidence="2">
    <name type="scientific">Edafosvirus sp</name>
    <dbReference type="NCBI Taxonomy" id="2487765"/>
    <lineage>
        <taxon>Viruses</taxon>
        <taxon>Varidnaviria</taxon>
        <taxon>Bamfordvirae</taxon>
        <taxon>Nucleocytoviricota</taxon>
        <taxon>Megaviricetes</taxon>
        <taxon>Imitervirales</taxon>
        <taxon>Mimiviridae</taxon>
        <taxon>Klosneuvirinae</taxon>
    </lineage>
</organism>
<dbReference type="GO" id="GO:0016757">
    <property type="term" value="F:glycosyltransferase activity"/>
    <property type="evidence" value="ECO:0007669"/>
    <property type="project" value="InterPro"/>
</dbReference>
<dbReference type="SUPFAM" id="SSF53448">
    <property type="entry name" value="Nucleotide-diphospho-sugar transferases"/>
    <property type="match status" value="1"/>
</dbReference>
<name>A0A3G4ZVG0_9VIRU</name>
<protein>
    <submittedName>
        <fullName evidence="2">Glycosyltransferase</fullName>
    </submittedName>
</protein>
<accession>A0A3G4ZVG0</accession>
<evidence type="ECO:0000313" key="2">
    <source>
        <dbReference type="EMBL" id="AYV78866.1"/>
    </source>
</evidence>
<keyword evidence="2" id="KW-0808">Transferase</keyword>
<dbReference type="PANTHER" id="PTHR11183">
    <property type="entry name" value="GLYCOGENIN SUBFAMILY MEMBER"/>
    <property type="match status" value="1"/>
</dbReference>
<keyword evidence="1" id="KW-0812">Transmembrane</keyword>
<proteinExistence type="predicted"/>
<reference evidence="2" key="1">
    <citation type="submission" date="2018-10" db="EMBL/GenBank/DDBJ databases">
        <title>Hidden diversity of soil giant viruses.</title>
        <authorList>
            <person name="Schulz F."/>
            <person name="Alteio L."/>
            <person name="Goudeau D."/>
            <person name="Ryan E.M."/>
            <person name="Malmstrom R.R."/>
            <person name="Blanchard J."/>
            <person name="Woyke T."/>
        </authorList>
    </citation>
    <scope>NUCLEOTIDE SEQUENCE</scope>
    <source>
        <strain evidence="2">EDV1</strain>
    </source>
</reference>
<keyword evidence="1" id="KW-0472">Membrane</keyword>
<gene>
    <name evidence="2" type="ORF">Edafosvirus41_2</name>
</gene>
<dbReference type="InterPro" id="IPR002495">
    <property type="entry name" value="Glyco_trans_8"/>
</dbReference>
<dbReference type="InterPro" id="IPR050587">
    <property type="entry name" value="GNT1/Glycosyltrans_8"/>
</dbReference>
<dbReference type="Gene3D" id="3.90.550.10">
    <property type="entry name" value="Spore Coat Polysaccharide Biosynthesis Protein SpsA, Chain A"/>
    <property type="match status" value="1"/>
</dbReference>
<dbReference type="Pfam" id="PF01501">
    <property type="entry name" value="Glyco_transf_8"/>
    <property type="match status" value="1"/>
</dbReference>
<sequence length="383" mass="44694">MATLYNHKDLEGIIMECPDEHDYDYSGPKIMIDKQTGNKLYAYVTLIMLGDKYIPGAVVLAYYLKKINTQADLVAIVTPDVSVDGKKVLSLFYDRVIDVPLIKIPNWRTEKQPHRKYLDYVFTKFNIFNLTEYKKVILIDADALVLKFPDHLFSLDAPAGSLIQYKSDIITYDKKGNYILPGNKEIKWYNDYCGCCGHGRKIPKKFTDKVATEKNNSGVGAAILLLEPKKGELESILEDIKKEPVKRLVNKFFIWPEQQYLTYRYSGKWTGVNPRFYGLQGYPHWKLLNVLQFAGDKPWFLDSKTDITERMKYEDFILWHKIYKDILIDHPDLKINKVLSEANEMNKFFTVQIQREQHSGQIFRQSEQHEYNNVFMLILLAQS</sequence>
<feature type="transmembrane region" description="Helical" evidence="1">
    <location>
        <begin position="40"/>
        <end position="64"/>
    </location>
</feature>
<dbReference type="InterPro" id="IPR029044">
    <property type="entry name" value="Nucleotide-diphossugar_trans"/>
</dbReference>
<dbReference type="EMBL" id="MK072106">
    <property type="protein sequence ID" value="AYV78866.1"/>
    <property type="molecule type" value="Genomic_DNA"/>
</dbReference>
<keyword evidence="1" id="KW-1133">Transmembrane helix</keyword>